<dbReference type="InterPro" id="IPR051728">
    <property type="entry name" value="RING-FYVE_E3_ubiquitin-ligase"/>
</dbReference>
<evidence type="ECO:0000259" key="5">
    <source>
        <dbReference type="PROSITE" id="PS50089"/>
    </source>
</evidence>
<protein>
    <recommendedName>
        <fullName evidence="5">RING-type domain-containing protein</fullName>
    </recommendedName>
</protein>
<feature type="compositionally biased region" description="Low complexity" evidence="3">
    <location>
        <begin position="354"/>
        <end position="368"/>
    </location>
</feature>
<feature type="compositionally biased region" description="Gly residues" evidence="3">
    <location>
        <begin position="819"/>
        <end position="830"/>
    </location>
</feature>
<keyword evidence="7" id="KW-1185">Reference proteome</keyword>
<feature type="compositionally biased region" description="Pro residues" evidence="3">
    <location>
        <begin position="573"/>
        <end position="582"/>
    </location>
</feature>
<dbReference type="STRING" id="3055.A0A2K3E4N5"/>
<feature type="transmembrane region" description="Helical" evidence="4">
    <location>
        <begin position="20"/>
        <end position="42"/>
    </location>
</feature>
<keyword evidence="1" id="KW-0862">Zinc</keyword>
<evidence type="ECO:0000256" key="2">
    <source>
        <dbReference type="SAM" id="Coils"/>
    </source>
</evidence>
<keyword evidence="1" id="KW-0863">Zinc-finger</keyword>
<feature type="compositionally biased region" description="Low complexity" evidence="3">
    <location>
        <begin position="552"/>
        <end position="572"/>
    </location>
</feature>
<feature type="transmembrane region" description="Helical" evidence="4">
    <location>
        <begin position="163"/>
        <end position="186"/>
    </location>
</feature>
<evidence type="ECO:0000256" key="4">
    <source>
        <dbReference type="SAM" id="Phobius"/>
    </source>
</evidence>
<dbReference type="Proteomes" id="UP000006906">
    <property type="component" value="Chromosome 1"/>
</dbReference>
<sequence>MKLDGGLRRWSWWGVFSPTLAGHALLLPLNVTVLMSAHYMVFKQIGPPPPLTASPGLVLQYALLRHTRLRSHRVDWANSCLEGAALCIVKILFCNALQRGVLASTSLRLMFTPIWAVWVATVVLLCFKDRTERMFGSSRDLLFIFLLFVAFKVDNQSTYSWRVVFLVPWMWFSGLLLVAAMVLMLLLFAKAWARPRELLLPIGFVCLLVSTLPQFFSYIALVRRLDGDTGTSVASIMWPNALSWLLMWSSAGLVAAALRGKERVRDQLLARGAVWTAHEAVARRLHAERDEAQRRVDELSEEQVAALVEAMMAGKAKPGRLRRVGATLYKRVADLEPALDRAAAAQQQLQQLRSQSGAGAGARGLQQQGAGGVGGPEGGQGQGQGQGQGMAVELLRSASAMAALGRGRAGGGGGGGIGAGTAAGGEAAGGGSGDSGAGAVLLQPLGGGAGGGGGGLTGLLMMKNNRVVPLPLPASHVEPPPTASAGSGAAGSAVGLRQPLLAAGTATSSSGRGAAGDSADVESSLGGSFRIGTQVAPDDPGAGQAGPLQQEGSAAGAAAAGQAQPSGAVAGPGPRPPLPPRAPAGTSAVAAGTASTGAGAGTANGASSAAGPRGARRRPTSAPHPAASRAAAASAAAGAAAGGGHGQGLGRQVLVPGSAEWRAAVAAMQQQAAGPGAAGAGGRGGGSAGPAGGRPGGGSTSGAAGSVGSVGAGGDSLLSRLGAVMGMGGAPSLAPDLAPHTAAAALAAPHHASPASRQQPLAQPTAQVGGRSPAALEPEAGSGGSATQTGGGANEAGVSAAVAQSPRGGTTWRAEAGGAAAGQGGSGGSVAGAADTAAGGGEESAAGGPLPAAGAGTGAAGDGVLPDGAVSTSGSGGGAPGRDVAAVGTALQQDGPPDEPPPQQQGQGQQGQGQQQGGEEDDEDACCVICYDGAATCVFLECGHGGFCRRCAHLLFVRPPNECPTCRALIEQVVEIEAAAPVGAVAVVK</sequence>
<proteinExistence type="predicted"/>
<reference evidence="6 7" key="1">
    <citation type="journal article" date="2007" name="Science">
        <title>The Chlamydomonas genome reveals the evolution of key animal and plant functions.</title>
        <authorList>
            <person name="Merchant S.S."/>
            <person name="Prochnik S.E."/>
            <person name="Vallon O."/>
            <person name="Harris E.H."/>
            <person name="Karpowicz S.J."/>
            <person name="Witman G.B."/>
            <person name="Terry A."/>
            <person name="Salamov A."/>
            <person name="Fritz-Laylin L.K."/>
            <person name="Marechal-Drouard L."/>
            <person name="Marshall W.F."/>
            <person name="Qu L.H."/>
            <person name="Nelson D.R."/>
            <person name="Sanderfoot A.A."/>
            <person name="Spalding M.H."/>
            <person name="Kapitonov V.V."/>
            <person name="Ren Q."/>
            <person name="Ferris P."/>
            <person name="Lindquist E."/>
            <person name="Shapiro H."/>
            <person name="Lucas S.M."/>
            <person name="Grimwood J."/>
            <person name="Schmutz J."/>
            <person name="Cardol P."/>
            <person name="Cerutti H."/>
            <person name="Chanfreau G."/>
            <person name="Chen C.L."/>
            <person name="Cognat V."/>
            <person name="Croft M.T."/>
            <person name="Dent R."/>
            <person name="Dutcher S."/>
            <person name="Fernandez E."/>
            <person name="Fukuzawa H."/>
            <person name="Gonzalez-Ballester D."/>
            <person name="Gonzalez-Halphen D."/>
            <person name="Hallmann A."/>
            <person name="Hanikenne M."/>
            <person name="Hippler M."/>
            <person name="Inwood W."/>
            <person name="Jabbari K."/>
            <person name="Kalanon M."/>
            <person name="Kuras R."/>
            <person name="Lefebvre P.A."/>
            <person name="Lemaire S.D."/>
            <person name="Lobanov A.V."/>
            <person name="Lohr M."/>
            <person name="Manuell A."/>
            <person name="Meier I."/>
            <person name="Mets L."/>
            <person name="Mittag M."/>
            <person name="Mittelmeier T."/>
            <person name="Moroney J.V."/>
            <person name="Moseley J."/>
            <person name="Napoli C."/>
            <person name="Nedelcu A.M."/>
            <person name="Niyogi K."/>
            <person name="Novoselov S.V."/>
            <person name="Paulsen I.T."/>
            <person name="Pazour G."/>
            <person name="Purton S."/>
            <person name="Ral J.P."/>
            <person name="Riano-Pachon D.M."/>
            <person name="Riekhof W."/>
            <person name="Rymarquis L."/>
            <person name="Schroda M."/>
            <person name="Stern D."/>
            <person name="Umen J."/>
            <person name="Willows R."/>
            <person name="Wilson N."/>
            <person name="Zimmer S.L."/>
            <person name="Allmer J."/>
            <person name="Balk J."/>
            <person name="Bisova K."/>
            <person name="Chen C.J."/>
            <person name="Elias M."/>
            <person name="Gendler K."/>
            <person name="Hauser C."/>
            <person name="Lamb M.R."/>
            <person name="Ledford H."/>
            <person name="Long J.C."/>
            <person name="Minagawa J."/>
            <person name="Page M.D."/>
            <person name="Pan J."/>
            <person name="Pootakham W."/>
            <person name="Roje S."/>
            <person name="Rose A."/>
            <person name="Stahlberg E."/>
            <person name="Terauchi A.M."/>
            <person name="Yang P."/>
            <person name="Ball S."/>
            <person name="Bowler C."/>
            <person name="Dieckmann C.L."/>
            <person name="Gladyshev V.N."/>
            <person name="Green P."/>
            <person name="Jorgensen R."/>
            <person name="Mayfield S."/>
            <person name="Mueller-Roeber B."/>
            <person name="Rajamani S."/>
            <person name="Sayre R.T."/>
            <person name="Brokstein P."/>
            <person name="Dubchak I."/>
            <person name="Goodstein D."/>
            <person name="Hornick L."/>
            <person name="Huang Y.W."/>
            <person name="Jhaveri J."/>
            <person name="Luo Y."/>
            <person name="Martinez D."/>
            <person name="Ngau W.C."/>
            <person name="Otillar B."/>
            <person name="Poliakov A."/>
            <person name="Porter A."/>
            <person name="Szajkowski L."/>
            <person name="Werner G."/>
            <person name="Zhou K."/>
            <person name="Grigoriev I.V."/>
            <person name="Rokhsar D.S."/>
            <person name="Grossman A.R."/>
        </authorList>
    </citation>
    <scope>NUCLEOTIDE SEQUENCE [LARGE SCALE GENOMIC DNA]</scope>
    <source>
        <strain evidence="7">CC-503</strain>
    </source>
</reference>
<dbReference type="AlphaFoldDB" id="A0A2K3E4N5"/>
<feature type="coiled-coil region" evidence="2">
    <location>
        <begin position="282"/>
        <end position="309"/>
    </location>
</feature>
<keyword evidence="2" id="KW-0175">Coiled coil</keyword>
<feature type="region of interest" description="Disordered" evidence="3">
    <location>
        <begin position="504"/>
        <end position="645"/>
    </location>
</feature>
<organism evidence="6 7">
    <name type="scientific">Chlamydomonas reinhardtii</name>
    <name type="common">Chlamydomonas smithii</name>
    <dbReference type="NCBI Taxonomy" id="3055"/>
    <lineage>
        <taxon>Eukaryota</taxon>
        <taxon>Viridiplantae</taxon>
        <taxon>Chlorophyta</taxon>
        <taxon>core chlorophytes</taxon>
        <taxon>Chlorophyceae</taxon>
        <taxon>CS clade</taxon>
        <taxon>Chlamydomonadales</taxon>
        <taxon>Chlamydomonadaceae</taxon>
        <taxon>Chlamydomonas</taxon>
    </lineage>
</organism>
<feature type="region of interest" description="Disordered" evidence="3">
    <location>
        <begin position="471"/>
        <end position="491"/>
    </location>
</feature>
<dbReference type="OMA" id="SVASIMW"/>
<dbReference type="SUPFAM" id="SSF57850">
    <property type="entry name" value="RING/U-box"/>
    <property type="match status" value="1"/>
</dbReference>
<dbReference type="Pfam" id="PF13920">
    <property type="entry name" value="zf-C3HC4_3"/>
    <property type="match status" value="1"/>
</dbReference>
<feature type="transmembrane region" description="Helical" evidence="4">
    <location>
        <begin position="198"/>
        <end position="221"/>
    </location>
</feature>
<feature type="transmembrane region" description="Helical" evidence="4">
    <location>
        <begin position="110"/>
        <end position="127"/>
    </location>
</feature>
<feature type="domain" description="RING-type" evidence="5">
    <location>
        <begin position="927"/>
        <end position="967"/>
    </location>
</feature>
<dbReference type="GO" id="GO:0008270">
    <property type="term" value="F:zinc ion binding"/>
    <property type="evidence" value="ECO:0007669"/>
    <property type="project" value="UniProtKB-KW"/>
</dbReference>
<keyword evidence="4" id="KW-1133">Transmembrane helix</keyword>
<dbReference type="GeneID" id="66051883"/>
<feature type="region of interest" description="Disordered" evidence="3">
    <location>
        <begin position="890"/>
        <end position="918"/>
    </location>
</feature>
<feature type="compositionally biased region" description="Polar residues" evidence="3">
    <location>
        <begin position="756"/>
        <end position="766"/>
    </location>
</feature>
<keyword evidence="4" id="KW-0812">Transmembrane</keyword>
<feature type="compositionally biased region" description="Low complexity" evidence="3">
    <location>
        <begin position="831"/>
        <end position="854"/>
    </location>
</feature>
<accession>A0A2K3E4N5</accession>
<feature type="transmembrane region" description="Helical" evidence="4">
    <location>
        <begin position="134"/>
        <end position="151"/>
    </location>
</feature>
<feature type="compositionally biased region" description="Low complexity" evidence="3">
    <location>
        <begin position="583"/>
        <end position="613"/>
    </location>
</feature>
<feature type="region of interest" description="Disordered" evidence="3">
    <location>
        <begin position="674"/>
        <end position="707"/>
    </location>
</feature>
<feature type="region of interest" description="Disordered" evidence="3">
    <location>
        <begin position="864"/>
        <end position="883"/>
    </location>
</feature>
<dbReference type="InterPro" id="IPR013083">
    <property type="entry name" value="Znf_RING/FYVE/PHD"/>
</dbReference>
<dbReference type="RefSeq" id="XP_042927995.1">
    <property type="nucleotide sequence ID" value="XM_043058081.1"/>
</dbReference>
<gene>
    <name evidence="6" type="ORF">CHLRE_01g000750v5</name>
</gene>
<dbReference type="PANTHER" id="PTHR14879:SF5">
    <property type="entry name" value="RING-TYPE DOMAIN-CONTAINING PROTEIN"/>
    <property type="match status" value="1"/>
</dbReference>
<evidence type="ECO:0000256" key="3">
    <source>
        <dbReference type="SAM" id="MobiDB-lite"/>
    </source>
</evidence>
<feature type="region of interest" description="Disordered" evidence="3">
    <location>
        <begin position="354"/>
        <end position="389"/>
    </location>
</feature>
<keyword evidence="1" id="KW-0479">Metal-binding</keyword>
<evidence type="ECO:0000256" key="1">
    <source>
        <dbReference type="PROSITE-ProRule" id="PRU00175"/>
    </source>
</evidence>
<feature type="compositionally biased region" description="Low complexity" evidence="3">
    <location>
        <begin position="620"/>
        <end position="639"/>
    </location>
</feature>
<feature type="compositionally biased region" description="Gly residues" evidence="3">
    <location>
        <begin position="781"/>
        <end position="794"/>
    </location>
</feature>
<dbReference type="OrthoDB" id="1711136at2759"/>
<dbReference type="SMART" id="SM00184">
    <property type="entry name" value="RING"/>
    <property type="match status" value="1"/>
</dbReference>
<dbReference type="EMBL" id="CM008962">
    <property type="protein sequence ID" value="PNW87752.1"/>
    <property type="molecule type" value="Genomic_DNA"/>
</dbReference>
<evidence type="ECO:0000313" key="7">
    <source>
        <dbReference type="Proteomes" id="UP000006906"/>
    </source>
</evidence>
<evidence type="ECO:0000313" key="6">
    <source>
        <dbReference type="EMBL" id="PNW87752.1"/>
    </source>
</evidence>
<dbReference type="Gene3D" id="3.30.40.10">
    <property type="entry name" value="Zinc/RING finger domain, C3HC4 (zinc finger)"/>
    <property type="match status" value="1"/>
</dbReference>
<dbReference type="KEGG" id="cre:CHLRE_01g000750v5"/>
<feature type="compositionally biased region" description="Low complexity" evidence="3">
    <location>
        <begin position="744"/>
        <end position="755"/>
    </location>
</feature>
<feature type="compositionally biased region" description="Low complexity" evidence="3">
    <location>
        <begin position="864"/>
        <end position="873"/>
    </location>
</feature>
<feature type="compositionally biased region" description="Low complexity" evidence="3">
    <location>
        <begin position="504"/>
        <end position="518"/>
    </location>
</feature>
<feature type="compositionally biased region" description="Gly residues" evidence="3">
    <location>
        <begin position="369"/>
        <end position="388"/>
    </location>
</feature>
<dbReference type="InParanoid" id="A0A2K3E4N5"/>
<dbReference type="InterPro" id="IPR001841">
    <property type="entry name" value="Znf_RING"/>
</dbReference>
<name>A0A2K3E4N5_CHLRE</name>
<feature type="compositionally biased region" description="Gly residues" evidence="3">
    <location>
        <begin position="676"/>
        <end position="700"/>
    </location>
</feature>
<feature type="region of interest" description="Disordered" evidence="3">
    <location>
        <begin position="744"/>
        <end position="859"/>
    </location>
</feature>
<keyword evidence="4" id="KW-0472">Membrane</keyword>
<dbReference type="PROSITE" id="PS50089">
    <property type="entry name" value="ZF_RING_2"/>
    <property type="match status" value="1"/>
</dbReference>
<dbReference type="PANTHER" id="PTHR14879">
    <property type="entry name" value="CASPASE REGULATOR, RING FINGER DOMAIN-CONTAINING"/>
    <property type="match status" value="1"/>
</dbReference>
<dbReference type="Gramene" id="PNW87752">
    <property type="protein sequence ID" value="PNW87752"/>
    <property type="gene ID" value="CHLRE_01g000750v5"/>
</dbReference>